<dbReference type="GO" id="GO:0046872">
    <property type="term" value="F:metal ion binding"/>
    <property type="evidence" value="ECO:0007669"/>
    <property type="project" value="InterPro"/>
</dbReference>
<proteinExistence type="predicted"/>
<evidence type="ECO:0000259" key="2">
    <source>
        <dbReference type="PROSITE" id="PS50975"/>
    </source>
</evidence>
<dbReference type="HOGENOM" id="CLU_055286_1_0_0"/>
<dbReference type="EMBL" id="CP002042">
    <property type="protein sequence ID" value="ADH62825.1"/>
    <property type="molecule type" value="Genomic_DNA"/>
</dbReference>
<protein>
    <submittedName>
        <fullName evidence="3">RimK domain protein ATP-grasp</fullName>
    </submittedName>
</protein>
<dbReference type="InterPro" id="IPR013651">
    <property type="entry name" value="ATP-grasp_RimK-type"/>
</dbReference>
<keyword evidence="1" id="KW-0547">Nucleotide-binding</keyword>
<feature type="domain" description="ATP-grasp" evidence="2">
    <location>
        <begin position="129"/>
        <end position="305"/>
    </location>
</feature>
<dbReference type="eggNOG" id="COG0189">
    <property type="taxonomic scope" value="Bacteria"/>
</dbReference>
<evidence type="ECO:0000313" key="4">
    <source>
        <dbReference type="Proteomes" id="UP000001916"/>
    </source>
</evidence>
<dbReference type="Gene3D" id="3.30.470.20">
    <property type="entry name" value="ATP-grasp fold, B domain"/>
    <property type="match status" value="1"/>
</dbReference>
<name>D7BC29_ALLS1</name>
<dbReference type="GO" id="GO:0018169">
    <property type="term" value="F:ribosomal S6-glutamic acid ligase activity"/>
    <property type="evidence" value="ECO:0007669"/>
    <property type="project" value="TreeGrafter"/>
</dbReference>
<dbReference type="PANTHER" id="PTHR21621:SF0">
    <property type="entry name" value="BETA-CITRYLGLUTAMATE SYNTHASE B-RELATED"/>
    <property type="match status" value="1"/>
</dbReference>
<evidence type="ECO:0000313" key="3">
    <source>
        <dbReference type="EMBL" id="ADH62825.1"/>
    </source>
</evidence>
<reference evidence="3 4" key="1">
    <citation type="journal article" date="2010" name="Stand. Genomic Sci.">
        <title>Complete genome sequence of Meiothermus silvanus type strain (VI-R2).</title>
        <authorList>
            <person name="Sikorski J."/>
            <person name="Tindall B.J."/>
            <person name="Lowry S."/>
            <person name="Lucas S."/>
            <person name="Nolan M."/>
            <person name="Copeland A."/>
            <person name="Glavina Del Rio T."/>
            <person name="Tice H."/>
            <person name="Cheng J.F."/>
            <person name="Han C."/>
            <person name="Pitluck S."/>
            <person name="Liolios K."/>
            <person name="Ivanova N."/>
            <person name="Mavromatis K."/>
            <person name="Mikhailova N."/>
            <person name="Pati A."/>
            <person name="Goodwin L."/>
            <person name="Chen A."/>
            <person name="Palaniappan K."/>
            <person name="Land M."/>
            <person name="Hauser L."/>
            <person name="Chang Y.J."/>
            <person name="Jeffries C.D."/>
            <person name="Rohde M."/>
            <person name="Goker M."/>
            <person name="Woyke T."/>
            <person name="Bristow J."/>
            <person name="Eisen J.A."/>
            <person name="Markowitz V."/>
            <person name="Hugenholtz P."/>
            <person name="Kyrpides N.C."/>
            <person name="Klenk H.P."/>
            <person name="Lapidus A."/>
        </authorList>
    </citation>
    <scope>NUCLEOTIDE SEQUENCE [LARGE SCALE GENOMIC DNA]</scope>
    <source>
        <strain evidence="4">ATCC 700542 / DSM 9946 / VI-R2</strain>
    </source>
</reference>
<gene>
    <name evidence="3" type="ordered locus">Mesil_0913</name>
</gene>
<evidence type="ECO:0000256" key="1">
    <source>
        <dbReference type="PROSITE-ProRule" id="PRU00409"/>
    </source>
</evidence>
<keyword evidence="1" id="KW-0067">ATP-binding</keyword>
<dbReference type="Proteomes" id="UP000001916">
    <property type="component" value="Chromosome"/>
</dbReference>
<dbReference type="OrthoDB" id="9794735at2"/>
<dbReference type="AlphaFoldDB" id="D7BC29"/>
<dbReference type="GO" id="GO:0009432">
    <property type="term" value="P:SOS response"/>
    <property type="evidence" value="ECO:0007669"/>
    <property type="project" value="TreeGrafter"/>
</dbReference>
<keyword evidence="4" id="KW-1185">Reference proteome</keyword>
<dbReference type="InterPro" id="IPR011761">
    <property type="entry name" value="ATP-grasp"/>
</dbReference>
<organism evidence="3 4">
    <name type="scientific">Allomeiothermus silvanus (strain ATCC 700542 / DSM 9946 / NBRC 106475 / NCIMB 13440 / VI-R2)</name>
    <name type="common">Thermus silvanus</name>
    <dbReference type="NCBI Taxonomy" id="526227"/>
    <lineage>
        <taxon>Bacteria</taxon>
        <taxon>Thermotogati</taxon>
        <taxon>Deinococcota</taxon>
        <taxon>Deinococci</taxon>
        <taxon>Thermales</taxon>
        <taxon>Thermaceae</taxon>
        <taxon>Allomeiothermus</taxon>
    </lineage>
</organism>
<dbReference type="KEGG" id="msv:Mesil_0913"/>
<accession>D7BC29</accession>
<dbReference type="Pfam" id="PF08443">
    <property type="entry name" value="RimK"/>
    <property type="match status" value="1"/>
</dbReference>
<dbReference type="PROSITE" id="PS50975">
    <property type="entry name" value="ATP_GRASP"/>
    <property type="match status" value="1"/>
</dbReference>
<dbReference type="STRING" id="526227.Mesil_0913"/>
<dbReference type="GO" id="GO:0005737">
    <property type="term" value="C:cytoplasm"/>
    <property type="evidence" value="ECO:0007669"/>
    <property type="project" value="TreeGrafter"/>
</dbReference>
<dbReference type="PANTHER" id="PTHR21621">
    <property type="entry name" value="RIBOSOMAL PROTEIN S6 MODIFICATION PROTEIN"/>
    <property type="match status" value="1"/>
</dbReference>
<dbReference type="GO" id="GO:0005524">
    <property type="term" value="F:ATP binding"/>
    <property type="evidence" value="ECO:0007669"/>
    <property type="project" value="UniProtKB-UniRule"/>
</dbReference>
<dbReference type="RefSeq" id="WP_013157409.1">
    <property type="nucleotide sequence ID" value="NC_014212.1"/>
</dbReference>
<dbReference type="SUPFAM" id="SSF56059">
    <property type="entry name" value="Glutathione synthetase ATP-binding domain-like"/>
    <property type="match status" value="1"/>
</dbReference>
<sequence>MILVCGGLADVVTELVCARLEALGYPYRLLDLGLFPEGYRVAWRWAKGKPGGWVHGPGWKLHLSEVSGVFVRYLGSDGHAPLPELSPAMAEAVIAESQAGLMALLEHLPILVVNRAAPSVSNHSKPYQALMVRDSGLQTPPTLVTSDPEAALEFYQRHGGEVVFKSLSGVRSVVRKMNPSDLERLHLLRHGAAQFQRYLPGDNVRVHTVGDEIFATRIRSEAVDYRYARRQGHAAEMEPTDLPDSVAEACLRLARSSGLYLAGIDLKQTPQDEWYCFEINPCPGFAYYEQHTGQPISAALAELLKAGLRA</sequence>